<comment type="caution">
    <text evidence="3">The sequence shown here is derived from an EMBL/GenBank/DDBJ whole genome shotgun (WGS) entry which is preliminary data.</text>
</comment>
<keyword evidence="4" id="KW-1185">Reference proteome</keyword>
<dbReference type="Proteomes" id="UP001552299">
    <property type="component" value="Unassembled WGS sequence"/>
</dbReference>
<keyword evidence="2" id="KW-0472">Membrane</keyword>
<protein>
    <submittedName>
        <fullName evidence="3">Uncharacterized protein</fullName>
    </submittedName>
</protein>
<feature type="compositionally biased region" description="Basic and acidic residues" evidence="1">
    <location>
        <begin position="128"/>
        <end position="143"/>
    </location>
</feature>
<feature type="transmembrane region" description="Helical" evidence="2">
    <location>
        <begin position="174"/>
        <end position="199"/>
    </location>
</feature>
<feature type="region of interest" description="Disordered" evidence="1">
    <location>
        <begin position="97"/>
        <end position="143"/>
    </location>
</feature>
<evidence type="ECO:0000256" key="2">
    <source>
        <dbReference type="SAM" id="Phobius"/>
    </source>
</evidence>
<evidence type="ECO:0000313" key="3">
    <source>
        <dbReference type="EMBL" id="KAL0911112.1"/>
    </source>
</evidence>
<dbReference type="AlphaFoldDB" id="A0ABD0UL40"/>
<accession>A0ABD0UL40</accession>
<reference evidence="3 4" key="1">
    <citation type="journal article" date="2024" name="Plant Biotechnol. J.">
        <title>Dendrobium thyrsiflorum genome and its molecular insights into genes involved in important horticultural traits.</title>
        <authorList>
            <person name="Chen B."/>
            <person name="Wang J.Y."/>
            <person name="Zheng P.J."/>
            <person name="Li K.L."/>
            <person name="Liang Y.M."/>
            <person name="Chen X.F."/>
            <person name="Zhang C."/>
            <person name="Zhao X."/>
            <person name="He X."/>
            <person name="Zhang G.Q."/>
            <person name="Liu Z.J."/>
            <person name="Xu Q."/>
        </authorList>
    </citation>
    <scope>NUCLEOTIDE SEQUENCE [LARGE SCALE GENOMIC DNA]</scope>
    <source>
        <strain evidence="3">GZMU011</strain>
    </source>
</reference>
<sequence length="540" mass="61778">MINFRGLILARYLFSRSSSSADLDVKERIKSLLNSYANNEINRMFNDENVMFMRVILYSTVKEGMWGVTHTQVMRRTPCRSEAKCALRYTTAYLRHPPRISSSRSNDEEEEEEKKGGRRNGGKRKKEKWREEEEERKMEKERRKEEKEMENSLWWNGPCLDFRFSPFLVAVLKWLLGSCAILWAFFVLSVGVPVAGWLVRFPGLALRFLPCAGPLVSPAGCPSPMLARLPGWLLRSLCGLWFLPGCGPVVAVSLIPVRTFHVCCFVTSLLRMTDLANDHGFIYNDQGQVNIIKSPFFNFTPGVDQSVEEYVDRIIYQLAATIDEQISSVQWLVGGNAKKSTVVESLREGFLHVTGWPCKIVKEIKISYNFEVGEERDDTYSFLAKTFTLPGQITTLSKCPRLTKSEIGKGWRNEFLSKPLRMLSLLSKPLRVELNKEGRKSSSLSLDCSGGKLQQLLSQIWEEQQQEEKSPFQLKERKEKVAAENEALQVAEQKLFTPARNKTLPARFDLLPRDPATAAQILFKSRRSRDLTIRQRGKLD</sequence>
<evidence type="ECO:0000313" key="4">
    <source>
        <dbReference type="Proteomes" id="UP001552299"/>
    </source>
</evidence>
<dbReference type="EMBL" id="JANQDX010000015">
    <property type="protein sequence ID" value="KAL0911112.1"/>
    <property type="molecule type" value="Genomic_DNA"/>
</dbReference>
<feature type="compositionally biased region" description="Basic residues" evidence="1">
    <location>
        <begin position="116"/>
        <end position="127"/>
    </location>
</feature>
<organism evidence="3 4">
    <name type="scientific">Dendrobium thyrsiflorum</name>
    <name type="common">Pinecone-like raceme dendrobium</name>
    <name type="synonym">Orchid</name>
    <dbReference type="NCBI Taxonomy" id="117978"/>
    <lineage>
        <taxon>Eukaryota</taxon>
        <taxon>Viridiplantae</taxon>
        <taxon>Streptophyta</taxon>
        <taxon>Embryophyta</taxon>
        <taxon>Tracheophyta</taxon>
        <taxon>Spermatophyta</taxon>
        <taxon>Magnoliopsida</taxon>
        <taxon>Liliopsida</taxon>
        <taxon>Asparagales</taxon>
        <taxon>Orchidaceae</taxon>
        <taxon>Epidendroideae</taxon>
        <taxon>Malaxideae</taxon>
        <taxon>Dendrobiinae</taxon>
        <taxon>Dendrobium</taxon>
    </lineage>
</organism>
<gene>
    <name evidence="3" type="ORF">M5K25_019225</name>
</gene>
<name>A0ABD0UL40_DENTH</name>
<proteinExistence type="predicted"/>
<evidence type="ECO:0000256" key="1">
    <source>
        <dbReference type="SAM" id="MobiDB-lite"/>
    </source>
</evidence>
<keyword evidence="2" id="KW-0812">Transmembrane</keyword>
<keyword evidence="2" id="KW-1133">Transmembrane helix</keyword>